<comment type="caution">
    <text evidence="3">The sequence shown here is derived from an EMBL/GenBank/DDBJ whole genome shotgun (WGS) entry which is preliminary data.</text>
</comment>
<accession>A0A9P9JMK3</accession>
<dbReference type="Pfam" id="PF13374">
    <property type="entry name" value="TPR_10"/>
    <property type="match status" value="4"/>
</dbReference>
<dbReference type="Pfam" id="PF12770">
    <property type="entry name" value="CHAT"/>
    <property type="match status" value="1"/>
</dbReference>
<dbReference type="Proteomes" id="UP000738349">
    <property type="component" value="Unassembled WGS sequence"/>
</dbReference>
<evidence type="ECO:0000313" key="3">
    <source>
        <dbReference type="EMBL" id="KAH7175259.1"/>
    </source>
</evidence>
<dbReference type="Gene3D" id="1.25.40.10">
    <property type="entry name" value="Tetratricopeptide repeat domain"/>
    <property type="match status" value="2"/>
</dbReference>
<evidence type="ECO:0000313" key="4">
    <source>
        <dbReference type="Proteomes" id="UP000738349"/>
    </source>
</evidence>
<feature type="region of interest" description="Disordered" evidence="1">
    <location>
        <begin position="98"/>
        <end position="119"/>
    </location>
</feature>
<dbReference type="OrthoDB" id="9991317at2759"/>
<dbReference type="InterPro" id="IPR024983">
    <property type="entry name" value="CHAT_dom"/>
</dbReference>
<dbReference type="InterPro" id="IPR011990">
    <property type="entry name" value="TPR-like_helical_dom_sf"/>
</dbReference>
<gene>
    <name evidence="3" type="ORF">EDB81DRAFT_673447</name>
</gene>
<evidence type="ECO:0000259" key="2">
    <source>
        <dbReference type="Pfam" id="PF12770"/>
    </source>
</evidence>
<dbReference type="PANTHER" id="PTHR19959">
    <property type="entry name" value="KINESIN LIGHT CHAIN"/>
    <property type="match status" value="1"/>
</dbReference>
<dbReference type="SUPFAM" id="SSF48452">
    <property type="entry name" value="TPR-like"/>
    <property type="match status" value="3"/>
</dbReference>
<proteinExistence type="predicted"/>
<dbReference type="PANTHER" id="PTHR19959:SF119">
    <property type="entry name" value="FUNGAL LIPASE-LIKE DOMAIN-CONTAINING PROTEIN"/>
    <property type="match status" value="1"/>
</dbReference>
<reference evidence="3" key="1">
    <citation type="journal article" date="2021" name="Nat. Commun.">
        <title>Genetic determinants of endophytism in the Arabidopsis root mycobiome.</title>
        <authorList>
            <person name="Mesny F."/>
            <person name="Miyauchi S."/>
            <person name="Thiergart T."/>
            <person name="Pickel B."/>
            <person name="Atanasova L."/>
            <person name="Karlsson M."/>
            <person name="Huettel B."/>
            <person name="Barry K.W."/>
            <person name="Haridas S."/>
            <person name="Chen C."/>
            <person name="Bauer D."/>
            <person name="Andreopoulos W."/>
            <person name="Pangilinan J."/>
            <person name="LaButti K."/>
            <person name="Riley R."/>
            <person name="Lipzen A."/>
            <person name="Clum A."/>
            <person name="Drula E."/>
            <person name="Henrissat B."/>
            <person name="Kohler A."/>
            <person name="Grigoriev I.V."/>
            <person name="Martin F.M."/>
            <person name="Hacquard S."/>
        </authorList>
    </citation>
    <scope>NUCLEOTIDE SEQUENCE</scope>
    <source>
        <strain evidence="3">MPI-CAGE-AT-0147</strain>
    </source>
</reference>
<dbReference type="EMBL" id="JAGMUV010000001">
    <property type="protein sequence ID" value="KAH7175259.1"/>
    <property type="molecule type" value="Genomic_DNA"/>
</dbReference>
<dbReference type="Gene3D" id="1.10.150.90">
    <property type="entry name" value="Immunodeficiency lentiviruses, gag gene matrix protein p17"/>
    <property type="match status" value="3"/>
</dbReference>
<protein>
    <submittedName>
        <fullName evidence="3">CHAT domain-containing protein</fullName>
    </submittedName>
</protein>
<organism evidence="3 4">
    <name type="scientific">Dactylonectria macrodidyma</name>
    <dbReference type="NCBI Taxonomy" id="307937"/>
    <lineage>
        <taxon>Eukaryota</taxon>
        <taxon>Fungi</taxon>
        <taxon>Dikarya</taxon>
        <taxon>Ascomycota</taxon>
        <taxon>Pezizomycotina</taxon>
        <taxon>Sordariomycetes</taxon>
        <taxon>Hypocreomycetidae</taxon>
        <taxon>Hypocreales</taxon>
        <taxon>Nectriaceae</taxon>
        <taxon>Dactylonectria</taxon>
    </lineage>
</organism>
<feature type="domain" description="CHAT" evidence="2">
    <location>
        <begin position="892"/>
        <end position="1167"/>
    </location>
</feature>
<dbReference type="InterPro" id="IPR012344">
    <property type="entry name" value="Matrix_HIV/RSV_N"/>
</dbReference>
<name>A0A9P9JMK3_9HYPO</name>
<sequence>MARFNFETKLTASLHGMTETDLHSFAGEGEFPCNDEEAELRIYANYLVFEKSNSEEHLERAIQWTEGWILSSPMRKLVRDRQFDILVTLLARMHQREQLAEGDSPAPLEQQVNRESTPDDIDLQRRLLKNRAAKSMTNYEKTNHIEDLNKAIAIVERLIHGIDRHKEPRMLSNLGVMLHRRFQRTDAMEDLDRAIDATGLAVDSTPQKNPDLAVRLNNLGLWLRTRFERTGSVDDLDRAVEAATRVIKVTPRDHRDFAGYLNNLGNSFGKRFERTGAVKDIDRAIDAASGAIASTPQDHHNFPGFLNGFGTWLGARFEKTGAIEDLNRAIDATSRAVDVMPQNHPDRAVYLNSLGASLGKRFERTGVMKDLNRAVEFATRAVDATSQNGPDFALYSNNLAICLGIRFKRTGTMTDLDQAIEAAARAVNGTPEGHPKLADRLHSLGTKLRTRFERIGAIKDLDHALDAVSRALDTTPQNHPHHAGSLSTLANTLGTRFERTGAIQDLCRAIEIMTRAVDATPQDHPDLAAYLNNLGLLLNKQFEKTGREDDIVRAIEVTTKAVDITPEDHPDLAGYLNNLGNKFGSRFRKTGSLEDLDRGISIVARAVDAMPKDHPDRTFMLNNLGNWLGERIKRKGAVGDLDRQLASYSQGWDCKTASPSLRIRSAGSAAYVHVLQKRWESASSLLQEAVLLLPKVSPRSLTHTDRQNLLAQLYGLASMATATALRAKKGNYDALRLLELGRGLIASFLMDIRTDVSDLEREYPDLAERFVFLRNELDQPVDSVRVSTPGDHFATWQLQQERHRTADRELDELIKKVRTKSGFQSFLQPPTEAELTAAATPDPIIVVNMSFYRCDAFIIERTGIQVIELPDLSQDQVQKWAINPLATSDLEALLEWLWHAVCRPCLDALGLTSTVLDDNWPHVWWIPTGVLSQMPLHAAGCYGQGSTETVLDRTMSSYALSIKSLLHGRRQDRQDQTSMREFATPSALLVAMRETPGNGTLPYAGDEVDMLRQLCPSLLLDPITPRPLKDDVLACLQTCKMFHFAGHGQSDPGEPSRSCLFLQDWKADPLTVQSLRDNHLQESRPFLAYLSACSTGANKDSRLYDEGIHLVSAFQLTGFRHVVGTLWEVSDKPCVDVAGVFYKTLRDEGMTDLAVCRGLHRALRTLRDGEGLKSKDTRNVKQLSSKRRRRRGLVNTHWIPYVHFGA</sequence>
<dbReference type="AlphaFoldDB" id="A0A9P9JMK3"/>
<evidence type="ECO:0000256" key="1">
    <source>
        <dbReference type="SAM" id="MobiDB-lite"/>
    </source>
</evidence>
<keyword evidence="4" id="KW-1185">Reference proteome</keyword>